<dbReference type="Gene3D" id="1.10.1750.10">
    <property type="match status" value="1"/>
</dbReference>
<gene>
    <name evidence="1" type="ORF">AOPFMNJM_1688</name>
</gene>
<dbReference type="SUPFAM" id="SSF48295">
    <property type="entry name" value="TrpR-like"/>
    <property type="match status" value="1"/>
</dbReference>
<accession>A0ABQ4STD1</accession>
<dbReference type="InterPro" id="IPR010921">
    <property type="entry name" value="Trp_repressor/repl_initiator"/>
</dbReference>
<dbReference type="Proteomes" id="UP001055102">
    <property type="component" value="Unassembled WGS sequence"/>
</dbReference>
<dbReference type="CDD" id="cd00093">
    <property type="entry name" value="HTH_XRE"/>
    <property type="match status" value="1"/>
</dbReference>
<dbReference type="EMBL" id="BPQR01000027">
    <property type="protein sequence ID" value="GJE06372.1"/>
    <property type="molecule type" value="Genomic_DNA"/>
</dbReference>
<sequence length="192" mass="20854">MPARETLQRLLSGTLAEIERQRRALGISSEMLAARAGLSRSTYVRAIGTASARPATVRRLEAALAALRSERRAVREPDTILIRAVYGGFVASIAVHMGVRPDDVHAQDPRLGATADPEWRRLAQVRQAAIYLTNTVVDVRQARLAHVLGLTPAAVCLGLRSVEDRRDDPDFDALLERLTADVVCALARGEAA</sequence>
<comment type="caution">
    <text evidence="1">The sequence shown here is derived from an EMBL/GenBank/DDBJ whole genome shotgun (WGS) entry which is preliminary data.</text>
</comment>
<proteinExistence type="predicted"/>
<organism evidence="1 2">
    <name type="scientific">Methylobacterium jeotgali</name>
    <dbReference type="NCBI Taxonomy" id="381630"/>
    <lineage>
        <taxon>Bacteria</taxon>
        <taxon>Pseudomonadati</taxon>
        <taxon>Pseudomonadota</taxon>
        <taxon>Alphaproteobacteria</taxon>
        <taxon>Hyphomicrobiales</taxon>
        <taxon>Methylobacteriaceae</taxon>
        <taxon>Methylobacterium</taxon>
    </lineage>
</organism>
<evidence type="ECO:0000313" key="1">
    <source>
        <dbReference type="EMBL" id="GJE06372.1"/>
    </source>
</evidence>
<evidence type="ECO:0000313" key="2">
    <source>
        <dbReference type="Proteomes" id="UP001055102"/>
    </source>
</evidence>
<reference evidence="1" key="2">
    <citation type="submission" date="2021-08" db="EMBL/GenBank/DDBJ databases">
        <authorList>
            <person name="Tani A."/>
            <person name="Ola A."/>
            <person name="Ogura Y."/>
            <person name="Katsura K."/>
            <person name="Hayashi T."/>
        </authorList>
    </citation>
    <scope>NUCLEOTIDE SEQUENCE</scope>
    <source>
        <strain evidence="1">LMG 23639</strain>
    </source>
</reference>
<name>A0ABQ4STD1_9HYPH</name>
<dbReference type="InterPro" id="IPR001387">
    <property type="entry name" value="Cro/C1-type_HTH"/>
</dbReference>
<keyword evidence="2" id="KW-1185">Reference proteome</keyword>
<reference evidence="1" key="1">
    <citation type="journal article" date="2021" name="Front. Microbiol.">
        <title>Comprehensive Comparative Genomics and Phenotyping of Methylobacterium Species.</title>
        <authorList>
            <person name="Alessa O."/>
            <person name="Ogura Y."/>
            <person name="Fujitani Y."/>
            <person name="Takami H."/>
            <person name="Hayashi T."/>
            <person name="Sahin N."/>
            <person name="Tani A."/>
        </authorList>
    </citation>
    <scope>NUCLEOTIDE SEQUENCE</scope>
    <source>
        <strain evidence="1">LMG 23639</strain>
    </source>
</reference>
<protein>
    <recommendedName>
        <fullName evidence="3">HTH cro/C1-type domain-containing protein</fullName>
    </recommendedName>
</protein>
<evidence type="ECO:0008006" key="3">
    <source>
        <dbReference type="Google" id="ProtNLM"/>
    </source>
</evidence>